<dbReference type="InterPro" id="IPR036058">
    <property type="entry name" value="Kazal_dom_sf"/>
</dbReference>
<keyword evidence="4" id="KW-0646">Protease inhibitor</keyword>
<dbReference type="PANTHER" id="PTHR47499:SF1">
    <property type="entry name" value="SERINE PROTEASE INHIBITOR KAZAL-TYPE 7"/>
    <property type="match status" value="1"/>
</dbReference>
<sequence length="57" mass="6503">QPASLYCRNHRTFRNMCTMEYMPHCGSDGVTYSNKCMFCNAYLRSRGSLGLRSVNAC</sequence>
<evidence type="ECO:0000256" key="3">
    <source>
        <dbReference type="ARBA" id="ARBA00022525"/>
    </source>
</evidence>
<evidence type="ECO:0000256" key="7">
    <source>
        <dbReference type="ARBA" id="ARBA00023157"/>
    </source>
</evidence>
<dbReference type="SUPFAM" id="SSF100895">
    <property type="entry name" value="Kazal-type serine protease inhibitors"/>
    <property type="match status" value="1"/>
</dbReference>
<dbReference type="Proteomes" id="UP000565754">
    <property type="component" value="Unassembled WGS sequence"/>
</dbReference>
<protein>
    <recommendedName>
        <fullName evidence="2">Ovomucoid</fullName>
    </recommendedName>
</protein>
<evidence type="ECO:0000256" key="1">
    <source>
        <dbReference type="ARBA" id="ARBA00004613"/>
    </source>
</evidence>
<evidence type="ECO:0000259" key="9">
    <source>
        <dbReference type="PROSITE" id="PS51465"/>
    </source>
</evidence>
<evidence type="ECO:0000256" key="8">
    <source>
        <dbReference type="ARBA" id="ARBA00023180"/>
    </source>
</evidence>
<evidence type="ECO:0000256" key="5">
    <source>
        <dbReference type="ARBA" id="ARBA00022737"/>
    </source>
</evidence>
<dbReference type="GO" id="GO:0004867">
    <property type="term" value="F:serine-type endopeptidase inhibitor activity"/>
    <property type="evidence" value="ECO:0007669"/>
    <property type="project" value="UniProtKB-KW"/>
</dbReference>
<dbReference type="PANTHER" id="PTHR47499">
    <property type="entry name" value="SERINE PROTEASE INHIBITOR KAZAL-TYPE 7 SPINK7"/>
    <property type="match status" value="1"/>
</dbReference>
<accession>A0A7L1ERW9</accession>
<dbReference type="Pfam" id="PF00050">
    <property type="entry name" value="Kazal_1"/>
    <property type="match status" value="1"/>
</dbReference>
<keyword evidence="11" id="KW-1185">Reference proteome</keyword>
<proteinExistence type="predicted"/>
<keyword evidence="8" id="KW-0325">Glycoprotein</keyword>
<feature type="non-terminal residue" evidence="10">
    <location>
        <position position="1"/>
    </location>
</feature>
<organism evidence="10 11">
    <name type="scientific">Oenanthe oenanthe</name>
    <name type="common">Northern wheatear</name>
    <dbReference type="NCBI Taxonomy" id="279966"/>
    <lineage>
        <taxon>Eukaryota</taxon>
        <taxon>Metazoa</taxon>
        <taxon>Chordata</taxon>
        <taxon>Craniata</taxon>
        <taxon>Vertebrata</taxon>
        <taxon>Euteleostomi</taxon>
        <taxon>Archelosauria</taxon>
        <taxon>Archosauria</taxon>
        <taxon>Dinosauria</taxon>
        <taxon>Saurischia</taxon>
        <taxon>Theropoda</taxon>
        <taxon>Coelurosauria</taxon>
        <taxon>Aves</taxon>
        <taxon>Neognathae</taxon>
        <taxon>Neoaves</taxon>
        <taxon>Telluraves</taxon>
        <taxon>Australaves</taxon>
        <taxon>Passeriformes</taxon>
        <taxon>Muscicapidae</taxon>
        <taxon>Oenanthe</taxon>
    </lineage>
</organism>
<comment type="subcellular location">
    <subcellularLocation>
        <location evidence="1">Secreted</location>
    </subcellularLocation>
</comment>
<dbReference type="SMART" id="SM00280">
    <property type="entry name" value="KAZAL"/>
    <property type="match status" value="1"/>
</dbReference>
<dbReference type="GO" id="GO:0005576">
    <property type="term" value="C:extracellular region"/>
    <property type="evidence" value="ECO:0007669"/>
    <property type="project" value="UniProtKB-SubCell"/>
</dbReference>
<evidence type="ECO:0000256" key="2">
    <source>
        <dbReference type="ARBA" id="ARBA00019248"/>
    </source>
</evidence>
<keyword evidence="7" id="KW-1015">Disulfide bond</keyword>
<evidence type="ECO:0000256" key="4">
    <source>
        <dbReference type="ARBA" id="ARBA00022690"/>
    </source>
</evidence>
<dbReference type="InterPro" id="IPR001239">
    <property type="entry name" value="Prot_inh_Kazal-m"/>
</dbReference>
<dbReference type="EMBL" id="VXBF01014983">
    <property type="protein sequence ID" value="NXM91445.1"/>
    <property type="molecule type" value="Genomic_DNA"/>
</dbReference>
<feature type="domain" description="Kazal-like" evidence="9">
    <location>
        <begin position="1"/>
        <end position="57"/>
    </location>
</feature>
<evidence type="ECO:0000256" key="6">
    <source>
        <dbReference type="ARBA" id="ARBA00022900"/>
    </source>
</evidence>
<dbReference type="AlphaFoldDB" id="A0A7L1ERW9"/>
<dbReference type="PROSITE" id="PS51465">
    <property type="entry name" value="KAZAL_2"/>
    <property type="match status" value="1"/>
</dbReference>
<feature type="non-terminal residue" evidence="10">
    <location>
        <position position="57"/>
    </location>
</feature>
<keyword evidence="5" id="KW-0677">Repeat</keyword>
<dbReference type="PRINTS" id="PR00290">
    <property type="entry name" value="KAZALINHBTR"/>
</dbReference>
<keyword evidence="3" id="KW-0964">Secreted</keyword>
<keyword evidence="6" id="KW-0722">Serine protease inhibitor</keyword>
<name>A0A7L1ERW9_OENON</name>
<evidence type="ECO:0000313" key="10">
    <source>
        <dbReference type="EMBL" id="NXM91445.1"/>
    </source>
</evidence>
<evidence type="ECO:0000313" key="11">
    <source>
        <dbReference type="Proteomes" id="UP000565754"/>
    </source>
</evidence>
<dbReference type="InterPro" id="IPR002350">
    <property type="entry name" value="Kazal_dom"/>
</dbReference>
<dbReference type="Gene3D" id="3.30.60.30">
    <property type="match status" value="1"/>
</dbReference>
<dbReference type="InterPro" id="IPR050159">
    <property type="entry name" value="Kazal-type_SerProtInhib"/>
</dbReference>
<reference evidence="10 11" key="1">
    <citation type="submission" date="2019-09" db="EMBL/GenBank/DDBJ databases">
        <title>Bird 10,000 Genomes (B10K) Project - Family phase.</title>
        <authorList>
            <person name="Zhang G."/>
        </authorList>
    </citation>
    <scope>NUCLEOTIDE SEQUENCE [LARGE SCALE GENOMIC DNA]</scope>
    <source>
        <strain evidence="10">B10K-DU-001-74</strain>
        <tissue evidence="10">Muscle</tissue>
    </source>
</reference>
<dbReference type="FunFam" id="3.30.60.30:FF:000037">
    <property type="entry name" value="Ovomucoid"/>
    <property type="match status" value="1"/>
</dbReference>
<comment type="caution">
    <text evidence="10">The sequence shown here is derived from an EMBL/GenBank/DDBJ whole genome shotgun (WGS) entry which is preliminary data.</text>
</comment>
<dbReference type="PROSITE" id="PS00282">
    <property type="entry name" value="KAZAL_1"/>
    <property type="match status" value="1"/>
</dbReference>
<gene>
    <name evidence="10" type="primary">Oih_1</name>
    <name evidence="10" type="ORF">OENOEN_R07328</name>
</gene>